<reference evidence="2 3" key="1">
    <citation type="journal article" date="2008" name="Proc. Natl. Acad. Sci. U.S.A.">
        <title>Niche adaptation and genome expansion in the chlorophyll d-producing cyanobacterium Acaryochloris marina.</title>
        <authorList>
            <person name="Swingley W.D."/>
            <person name="Chen M."/>
            <person name="Cheung P.C."/>
            <person name="Conrad A.L."/>
            <person name="Dejesa L.C."/>
            <person name="Hao J."/>
            <person name="Honchak B.M."/>
            <person name="Karbach L.E."/>
            <person name="Kurdoglu A."/>
            <person name="Lahiri S."/>
            <person name="Mastrian S.D."/>
            <person name="Miyashita H."/>
            <person name="Page L."/>
            <person name="Ramakrishna P."/>
            <person name="Satoh S."/>
            <person name="Sattley W.M."/>
            <person name="Shimada Y."/>
            <person name="Taylor H.L."/>
            <person name="Tomo T."/>
            <person name="Tsuchiya T."/>
            <person name="Wang Z.T."/>
            <person name="Raymond J."/>
            <person name="Mimuro M."/>
            <person name="Blankenship R.E."/>
            <person name="Touchman J.W."/>
        </authorList>
    </citation>
    <scope>NUCLEOTIDE SEQUENCE [LARGE SCALE GENOMIC DNA]</scope>
    <source>
        <strain evidence="3">MBIC 11017</strain>
    </source>
</reference>
<gene>
    <name evidence="2" type="ordered locus">AM1_1411</name>
</gene>
<feature type="chain" id="PRO_5002746674" description="Lipoprotein" evidence="1">
    <location>
        <begin position="25"/>
        <end position="186"/>
    </location>
</feature>
<dbReference type="KEGG" id="amr:AM1_1411"/>
<evidence type="ECO:0000313" key="2">
    <source>
        <dbReference type="EMBL" id="ABW26442.1"/>
    </source>
</evidence>
<dbReference type="PROSITE" id="PS51257">
    <property type="entry name" value="PROKAR_LIPOPROTEIN"/>
    <property type="match status" value="1"/>
</dbReference>
<keyword evidence="1" id="KW-0732">Signal</keyword>
<name>B0C6M1_ACAM1</name>
<dbReference type="HOGENOM" id="CLU_1451492_0_0_3"/>
<sequence>MRIKGTSFAAFSILGGMTALTISACSSTATWKDYSSAPGKYSVSMPGTPKEETKAIPAPGGEKLNMEIAQLDLGKEAFVVAFMEFPGESKPPIPIQQLMSTAIKGAVASSINGKVSNEKETEVNGVPCRDFQATGKYKSKDASMAGKFCFTGNRLYQVLAMGENTGKAFDDKATKFLASFKITDKS</sequence>
<evidence type="ECO:0008006" key="4">
    <source>
        <dbReference type="Google" id="ProtNLM"/>
    </source>
</evidence>
<dbReference type="Proteomes" id="UP000000268">
    <property type="component" value="Chromosome"/>
</dbReference>
<evidence type="ECO:0000256" key="1">
    <source>
        <dbReference type="SAM" id="SignalP"/>
    </source>
</evidence>
<accession>B0C6M1</accession>
<feature type="signal peptide" evidence="1">
    <location>
        <begin position="1"/>
        <end position="24"/>
    </location>
</feature>
<organism evidence="2 3">
    <name type="scientific">Acaryochloris marina (strain MBIC 11017)</name>
    <dbReference type="NCBI Taxonomy" id="329726"/>
    <lineage>
        <taxon>Bacteria</taxon>
        <taxon>Bacillati</taxon>
        <taxon>Cyanobacteriota</taxon>
        <taxon>Cyanophyceae</taxon>
        <taxon>Acaryochloridales</taxon>
        <taxon>Acaryochloridaceae</taxon>
        <taxon>Acaryochloris</taxon>
    </lineage>
</organism>
<dbReference type="AlphaFoldDB" id="B0C6M1"/>
<keyword evidence="3" id="KW-1185">Reference proteome</keyword>
<proteinExistence type="predicted"/>
<dbReference type="RefSeq" id="WP_012161974.1">
    <property type="nucleotide sequence ID" value="NC_009925.1"/>
</dbReference>
<dbReference type="OrthoDB" id="571271at2"/>
<evidence type="ECO:0000313" key="3">
    <source>
        <dbReference type="Proteomes" id="UP000000268"/>
    </source>
</evidence>
<dbReference type="EMBL" id="CP000828">
    <property type="protein sequence ID" value="ABW26442.1"/>
    <property type="molecule type" value="Genomic_DNA"/>
</dbReference>
<protein>
    <recommendedName>
        <fullName evidence="4">Lipoprotein</fullName>
    </recommendedName>
</protein>
<dbReference type="STRING" id="329726.AM1_1411"/>